<keyword evidence="2" id="KW-0813">Transport</keyword>
<dbReference type="Pfam" id="PF13520">
    <property type="entry name" value="AA_permease_2"/>
    <property type="match status" value="1"/>
</dbReference>
<reference evidence="7 8" key="1">
    <citation type="submission" date="2023-10" db="EMBL/GenBank/DDBJ databases">
        <title>Sorlinia euscelidii gen. nov., sp. nov., an acetic acid bacteria isolated from the gut of Euscelidius variegatus emitter.</title>
        <authorList>
            <person name="Michoud G."/>
            <person name="Marasco R."/>
            <person name="Seferji K."/>
            <person name="Gonella E."/>
            <person name="Garuglieri E."/>
            <person name="Alma A."/>
            <person name="Mapelli F."/>
            <person name="Borin S."/>
            <person name="Daffonchio D."/>
            <person name="Crotti E."/>
        </authorList>
    </citation>
    <scope>NUCLEOTIDE SEQUENCE [LARGE SCALE GENOMIC DNA]</scope>
    <source>
        <strain evidence="7 8">EV16P</strain>
    </source>
</reference>
<evidence type="ECO:0000256" key="6">
    <source>
        <dbReference type="SAM" id="Phobius"/>
    </source>
</evidence>
<feature type="transmembrane region" description="Helical" evidence="6">
    <location>
        <begin position="379"/>
        <end position="401"/>
    </location>
</feature>
<keyword evidence="4 6" id="KW-1133">Transmembrane helix</keyword>
<evidence type="ECO:0000313" key="8">
    <source>
        <dbReference type="Proteomes" id="UP001312908"/>
    </source>
</evidence>
<feature type="transmembrane region" description="Helical" evidence="6">
    <location>
        <begin position="437"/>
        <end position="457"/>
    </location>
</feature>
<dbReference type="PANTHER" id="PTHR43243:SF4">
    <property type="entry name" value="CATIONIC AMINO ACID TRANSPORTER 4"/>
    <property type="match status" value="1"/>
</dbReference>
<dbReference type="InterPro" id="IPR002293">
    <property type="entry name" value="AA/rel_permease1"/>
</dbReference>
<keyword evidence="8" id="KW-1185">Reference proteome</keyword>
<dbReference type="PANTHER" id="PTHR43243">
    <property type="entry name" value="INNER MEMBRANE TRANSPORTER YGJI-RELATED"/>
    <property type="match status" value="1"/>
</dbReference>
<feature type="transmembrane region" description="Helical" evidence="6">
    <location>
        <begin position="103"/>
        <end position="121"/>
    </location>
</feature>
<evidence type="ECO:0000256" key="1">
    <source>
        <dbReference type="ARBA" id="ARBA00004141"/>
    </source>
</evidence>
<evidence type="ECO:0000313" key="7">
    <source>
        <dbReference type="EMBL" id="MEE8658925.1"/>
    </source>
</evidence>
<dbReference type="EMBL" id="JAWJZY010000003">
    <property type="protein sequence ID" value="MEE8658925.1"/>
    <property type="molecule type" value="Genomic_DNA"/>
</dbReference>
<feature type="transmembrane region" description="Helical" evidence="6">
    <location>
        <begin position="173"/>
        <end position="193"/>
    </location>
</feature>
<evidence type="ECO:0000256" key="4">
    <source>
        <dbReference type="ARBA" id="ARBA00022989"/>
    </source>
</evidence>
<keyword evidence="3 6" id="KW-0812">Transmembrane</keyword>
<keyword evidence="5 6" id="KW-0472">Membrane</keyword>
<feature type="transmembrane region" description="Helical" evidence="6">
    <location>
        <begin position="407"/>
        <end position="425"/>
    </location>
</feature>
<accession>A0ABU7U225</accession>
<feature type="transmembrane region" description="Helical" evidence="6">
    <location>
        <begin position="463"/>
        <end position="481"/>
    </location>
</feature>
<feature type="transmembrane region" description="Helical" evidence="6">
    <location>
        <begin position="284"/>
        <end position="306"/>
    </location>
</feature>
<sequence>MAFVKDSFMPVKAKSLLRRKSIDQDIYDSRHSAMRRVIGPSGLIALGVGTIVGAGLFSLTGVAAGQHAGPAVVLSFLIASIACALVGLCYAELASMIPSAGSAYSYTYATLGELIAWIIGWDLILEYTVGGAAVSVSWSSYFASLVHQWGISIDPRLLTSPFLMTTLADGTSAHGWVNLPAMIALTLISLLLVRGISGSLLFNNFVVFLKIGVIVLLVIFCAPHVNFANFHPFLPKNDGHFGSFGFSGVLQASGMMFFAYLGFDIIATTAQETRDPEKTMPIGILGSLIVCTILFVVFAFVLTGVVNYKSLADDASPVATAIDVTHLDWLQTVVKISLLFGYAATLIGVMLGQARVFYAMSRDGLLPKAVGYVSPKTGAPVMGHVITWLLAAFLAALFPIWVLGVMVSIGTLFAFVLVCAGVIYLRIHEPHRPRAFTVPGGLTVPILGIIVCVGMIVTLDIMTWLRLAVWLALGILVYVFYGRRHSRLANARLRED</sequence>
<protein>
    <submittedName>
        <fullName evidence="7">Amino acid permease YhdG</fullName>
    </submittedName>
</protein>
<feature type="transmembrane region" description="Helical" evidence="6">
    <location>
        <begin position="37"/>
        <end position="59"/>
    </location>
</feature>
<dbReference type="RefSeq" id="WP_394819818.1">
    <property type="nucleotide sequence ID" value="NZ_JAWJZY010000003.1"/>
</dbReference>
<comment type="subcellular location">
    <subcellularLocation>
        <location evidence="1">Membrane</location>
        <topology evidence="1">Multi-pass membrane protein</topology>
    </subcellularLocation>
</comment>
<feature type="transmembrane region" description="Helical" evidence="6">
    <location>
        <begin position="205"/>
        <end position="225"/>
    </location>
</feature>
<comment type="caution">
    <text evidence="7">The sequence shown here is derived from an EMBL/GenBank/DDBJ whole genome shotgun (WGS) entry which is preliminary data.</text>
</comment>
<feature type="transmembrane region" description="Helical" evidence="6">
    <location>
        <begin position="71"/>
        <end position="91"/>
    </location>
</feature>
<evidence type="ECO:0000256" key="5">
    <source>
        <dbReference type="ARBA" id="ARBA00023136"/>
    </source>
</evidence>
<organism evidence="7 8">
    <name type="scientific">Sorlinia euscelidii</name>
    <dbReference type="NCBI Taxonomy" id="3081148"/>
    <lineage>
        <taxon>Bacteria</taxon>
        <taxon>Pseudomonadati</taxon>
        <taxon>Pseudomonadota</taxon>
        <taxon>Alphaproteobacteria</taxon>
        <taxon>Acetobacterales</taxon>
        <taxon>Acetobacteraceae</taxon>
        <taxon>Sorlinia</taxon>
    </lineage>
</organism>
<dbReference type="Gene3D" id="1.20.1740.10">
    <property type="entry name" value="Amino acid/polyamine transporter I"/>
    <property type="match status" value="1"/>
</dbReference>
<dbReference type="Proteomes" id="UP001312908">
    <property type="component" value="Unassembled WGS sequence"/>
</dbReference>
<evidence type="ECO:0000256" key="3">
    <source>
        <dbReference type="ARBA" id="ARBA00022692"/>
    </source>
</evidence>
<proteinExistence type="predicted"/>
<dbReference type="PIRSF" id="PIRSF006060">
    <property type="entry name" value="AA_transporter"/>
    <property type="match status" value="1"/>
</dbReference>
<feature type="transmembrane region" description="Helical" evidence="6">
    <location>
        <begin position="336"/>
        <end position="358"/>
    </location>
</feature>
<feature type="transmembrane region" description="Helical" evidence="6">
    <location>
        <begin position="245"/>
        <end position="263"/>
    </location>
</feature>
<gene>
    <name evidence="7" type="primary">yhdG</name>
    <name evidence="7" type="ORF">DOFOFD_07865</name>
</gene>
<evidence type="ECO:0000256" key="2">
    <source>
        <dbReference type="ARBA" id="ARBA00022448"/>
    </source>
</evidence>
<name>A0ABU7U225_9PROT</name>